<feature type="compositionally biased region" description="Basic and acidic residues" evidence="1">
    <location>
        <begin position="29"/>
        <end position="38"/>
    </location>
</feature>
<organism evidence="2 3">
    <name type="scientific">Linnemannia hyalina</name>
    <dbReference type="NCBI Taxonomy" id="64524"/>
    <lineage>
        <taxon>Eukaryota</taxon>
        <taxon>Fungi</taxon>
        <taxon>Fungi incertae sedis</taxon>
        <taxon>Mucoromycota</taxon>
        <taxon>Mortierellomycotina</taxon>
        <taxon>Mortierellomycetes</taxon>
        <taxon>Mortierellales</taxon>
        <taxon>Mortierellaceae</taxon>
        <taxon>Linnemannia</taxon>
    </lineage>
</organism>
<evidence type="ECO:0000313" key="2">
    <source>
        <dbReference type="EMBL" id="KAG9072501.1"/>
    </source>
</evidence>
<comment type="caution">
    <text evidence="2">The sequence shown here is derived from an EMBL/GenBank/DDBJ whole genome shotgun (WGS) entry which is preliminary data.</text>
</comment>
<gene>
    <name evidence="2" type="ORF">KI688_000272</name>
</gene>
<name>A0A9P7Y488_9FUNG</name>
<proteinExistence type="predicted"/>
<feature type="compositionally biased region" description="Low complexity" evidence="1">
    <location>
        <begin position="87"/>
        <end position="122"/>
    </location>
</feature>
<evidence type="ECO:0000256" key="1">
    <source>
        <dbReference type="SAM" id="MobiDB-lite"/>
    </source>
</evidence>
<dbReference type="Proteomes" id="UP000707451">
    <property type="component" value="Unassembled WGS sequence"/>
</dbReference>
<dbReference type="AlphaFoldDB" id="A0A9P7Y488"/>
<protein>
    <submittedName>
        <fullName evidence="2">Uncharacterized protein</fullName>
    </submittedName>
</protein>
<reference evidence="2" key="1">
    <citation type="submission" date="2021-06" db="EMBL/GenBank/DDBJ databases">
        <title>Genome Sequence of Mortierella hyaline Strain SCG-10, a Cold-Adapted, Nitrate-Reducing Fungus Isolated from Soil in Minnesota, USA.</title>
        <authorList>
            <person name="Aldossari N."/>
        </authorList>
    </citation>
    <scope>NUCLEOTIDE SEQUENCE</scope>
    <source>
        <strain evidence="2">SCG-10</strain>
    </source>
</reference>
<feature type="compositionally biased region" description="Acidic residues" evidence="1">
    <location>
        <begin position="174"/>
        <end position="190"/>
    </location>
</feature>
<feature type="compositionally biased region" description="Low complexity" evidence="1">
    <location>
        <begin position="69"/>
        <end position="80"/>
    </location>
</feature>
<feature type="compositionally biased region" description="Low complexity" evidence="1">
    <location>
        <begin position="10"/>
        <end position="24"/>
    </location>
</feature>
<accession>A0A9P7Y488</accession>
<keyword evidence="3" id="KW-1185">Reference proteome</keyword>
<evidence type="ECO:0000313" key="3">
    <source>
        <dbReference type="Proteomes" id="UP000707451"/>
    </source>
</evidence>
<dbReference type="EMBL" id="JAHRHY010000001">
    <property type="protein sequence ID" value="KAG9072501.1"/>
    <property type="molecule type" value="Genomic_DNA"/>
</dbReference>
<feature type="region of interest" description="Disordered" evidence="1">
    <location>
        <begin position="174"/>
        <end position="205"/>
    </location>
</feature>
<dbReference type="OrthoDB" id="2439595at2759"/>
<sequence>MTTPKPNIPPAATSASPTPASPTTLTQEANRDFYKDPDFSATTAPKDGPEPSPTAETAKLGIKPEPKVDVAAAPVVTTTTNGQVQETPITPKADAATTAAPAPTPAVAAPAPTPAVSIPTSPTTITPATTTVATSAVPSITAAIAAAVNSTDDVDMTFATGTPIEEMSLSIEESIEEDSDQDQAFSDDDLKENGTQSEEARQARQVRDRIEELQMRNNILEASLDEIVTEKHRIEGEYSRAIGYTQDLHRQLIDTQQKLQKRERDYEVMSKNYLEHVRLIRATDDDHSTIIDRLTQLKASIEHLVRKAQGSRSVNLNREVVIEHFKNSGLLEGFPIPADKLEAFHLNLYMESVIMSTLVTRFFGKALSCIFSFNEGFKDIYDWMHDRNEKLAVRWRQQLCVMITQDPATKTRQEEEVNAVATELSELVTKVYTNANELPKLKDLCNKAFELSVAMTALESVISPETVALGTAFDEENMGTSLKSNPEGKVALVIFPSFVDKERAFNIRPKVWCN</sequence>
<feature type="region of interest" description="Disordered" evidence="1">
    <location>
        <begin position="1"/>
        <end position="122"/>
    </location>
</feature>